<dbReference type="InterPro" id="IPR052186">
    <property type="entry name" value="Hydantoin_racemase-like"/>
</dbReference>
<dbReference type="EMBL" id="BMKS01000001">
    <property type="protein sequence ID" value="GGG17871.1"/>
    <property type="molecule type" value="Genomic_DNA"/>
</dbReference>
<protein>
    <recommendedName>
        <fullName evidence="4">Hydantoin racemase</fullName>
    </recommendedName>
</protein>
<dbReference type="AlphaFoldDB" id="A0A8J3EAX6"/>
<dbReference type="GO" id="GO:0047661">
    <property type="term" value="F:amino-acid racemase activity"/>
    <property type="evidence" value="ECO:0007669"/>
    <property type="project" value="InterPro"/>
</dbReference>
<evidence type="ECO:0000313" key="3">
    <source>
        <dbReference type="Proteomes" id="UP000597507"/>
    </source>
</evidence>
<proteinExistence type="inferred from homology"/>
<dbReference type="Gene3D" id="3.40.50.12500">
    <property type="match status" value="1"/>
</dbReference>
<sequence>MRLWYQSLTRADAWPAYSAALRRMLAAAADPGTEFEVHGITRRGGIGDQYRSLEFIETIEVLENVARADASGFDAILLGNIADPGLRAAREMARVPVLGLCETALLTACQMGASIGLVVSNDKHYGRVMENVAAYGLSARVAAVERMRVERLVDLDAAFSEGAVRERILGEFQSAAAACVARGAEVVIPAVGVAMVLIAEAGIVEAGRGAPVLNGAIALLKAGEAAVKLNRLMGGRFTSRRGAYAQPPPEQIEELRRYYGPVFPAVRAPE</sequence>
<evidence type="ECO:0000313" key="2">
    <source>
        <dbReference type="EMBL" id="GGG17871.1"/>
    </source>
</evidence>
<dbReference type="Proteomes" id="UP000597507">
    <property type="component" value="Unassembled WGS sequence"/>
</dbReference>
<dbReference type="PANTHER" id="PTHR28047:SF5">
    <property type="entry name" value="PROTEIN DCG1"/>
    <property type="match status" value="1"/>
</dbReference>
<dbReference type="Pfam" id="PF01177">
    <property type="entry name" value="Asp_Glu_race"/>
    <property type="match status" value="1"/>
</dbReference>
<organism evidence="2 3">
    <name type="scientific">Caldovatus sediminis</name>
    <dbReference type="NCBI Taxonomy" id="2041189"/>
    <lineage>
        <taxon>Bacteria</taxon>
        <taxon>Pseudomonadati</taxon>
        <taxon>Pseudomonadota</taxon>
        <taxon>Alphaproteobacteria</taxon>
        <taxon>Acetobacterales</taxon>
        <taxon>Roseomonadaceae</taxon>
        <taxon>Caldovatus</taxon>
    </lineage>
</organism>
<reference evidence="2 3" key="1">
    <citation type="journal article" date="2014" name="Int. J. Syst. Evol. Microbiol.">
        <title>Complete genome sequence of Corynebacterium casei LMG S-19264T (=DSM 44701T), isolated from a smear-ripened cheese.</title>
        <authorList>
            <consortium name="US DOE Joint Genome Institute (JGI-PGF)"/>
            <person name="Walter F."/>
            <person name="Albersmeier A."/>
            <person name="Kalinowski J."/>
            <person name="Ruckert C."/>
        </authorList>
    </citation>
    <scope>NUCLEOTIDE SEQUENCE [LARGE SCALE GENOMIC DNA]</scope>
    <source>
        <strain evidence="2 3">CGMCC 1.16330</strain>
    </source>
</reference>
<dbReference type="InterPro" id="IPR053714">
    <property type="entry name" value="Iso_Racemase_Enz_sf"/>
</dbReference>
<dbReference type="PANTHER" id="PTHR28047">
    <property type="entry name" value="PROTEIN DCG1"/>
    <property type="match status" value="1"/>
</dbReference>
<comment type="similarity">
    <text evidence="1">Belongs to the HyuE racemase family.</text>
</comment>
<evidence type="ECO:0000256" key="1">
    <source>
        <dbReference type="ARBA" id="ARBA00038414"/>
    </source>
</evidence>
<evidence type="ECO:0008006" key="4">
    <source>
        <dbReference type="Google" id="ProtNLM"/>
    </source>
</evidence>
<dbReference type="InterPro" id="IPR015942">
    <property type="entry name" value="Asp/Glu/hydantoin_racemase"/>
</dbReference>
<dbReference type="RefSeq" id="WP_188897628.1">
    <property type="nucleotide sequence ID" value="NZ_BMKS01000001.1"/>
</dbReference>
<gene>
    <name evidence="2" type="ORF">GCM10010964_02600</name>
</gene>
<accession>A0A8J3EAX6</accession>
<comment type="caution">
    <text evidence="2">The sequence shown here is derived from an EMBL/GenBank/DDBJ whole genome shotgun (WGS) entry which is preliminary data.</text>
</comment>
<keyword evidence="3" id="KW-1185">Reference proteome</keyword>
<name>A0A8J3EAX6_9PROT</name>